<dbReference type="EMBL" id="CAJHUC010000319">
    <property type="protein sequence ID" value="CAD7695219.1"/>
    <property type="molecule type" value="Genomic_DNA"/>
</dbReference>
<evidence type="ECO:0000256" key="1">
    <source>
        <dbReference type="ARBA" id="ARBA00008361"/>
    </source>
</evidence>
<dbReference type="PANTHER" id="PTHR12176:SF79">
    <property type="entry name" value="METHYLTRANSFERASE TYPE 11 DOMAIN-CONTAINING PROTEIN"/>
    <property type="match status" value="1"/>
</dbReference>
<evidence type="ECO:0000313" key="6">
    <source>
        <dbReference type="Proteomes" id="UP000708148"/>
    </source>
</evidence>
<evidence type="ECO:0000313" key="5">
    <source>
        <dbReference type="EMBL" id="CAD7695219.1"/>
    </source>
</evidence>
<dbReference type="GO" id="GO:0032259">
    <property type="term" value="P:methylation"/>
    <property type="evidence" value="ECO:0007669"/>
    <property type="project" value="UniProtKB-KW"/>
</dbReference>
<dbReference type="InterPro" id="IPR051419">
    <property type="entry name" value="Lys/N-term_MeTrsfase_sf"/>
</dbReference>
<accession>A0A8S1ILU3</accession>
<keyword evidence="6" id="KW-1185">Reference proteome</keyword>
<dbReference type="InterPro" id="IPR013216">
    <property type="entry name" value="Methyltransf_11"/>
</dbReference>
<comment type="caution">
    <text evidence="5">The sequence shown here is derived from an EMBL/GenBank/DDBJ whole genome shotgun (WGS) entry which is preliminary data.</text>
</comment>
<keyword evidence="3" id="KW-0808">Transferase</keyword>
<reference evidence="5" key="1">
    <citation type="submission" date="2020-12" db="EMBL/GenBank/DDBJ databases">
        <authorList>
            <person name="Iha C."/>
        </authorList>
    </citation>
    <scope>NUCLEOTIDE SEQUENCE</scope>
</reference>
<evidence type="ECO:0000259" key="4">
    <source>
        <dbReference type="Pfam" id="PF08241"/>
    </source>
</evidence>
<dbReference type="AlphaFoldDB" id="A0A8S1ILU3"/>
<dbReference type="CDD" id="cd02440">
    <property type="entry name" value="AdoMet_MTases"/>
    <property type="match status" value="1"/>
</dbReference>
<dbReference type="Proteomes" id="UP000708148">
    <property type="component" value="Unassembled WGS sequence"/>
</dbReference>
<dbReference type="PANTHER" id="PTHR12176">
    <property type="entry name" value="SAM-DEPENDENT METHYLTRANSFERASE SUPERFAMILY PROTEIN"/>
    <property type="match status" value="1"/>
</dbReference>
<sequence>MPEKVRKQEAASVGPIAAVRDWVGELLTHYGSQEYWERRYQKEPCAFEWYQGYAGLKPLLNQYIAPDANILQIGVGTSSLQEAMVNDSYKRILNVDCSETVVEHMKERHRGLPSLVYKVLDCRDMSCFASGTFDAIIDKGTLDAIVCGENSVADAKQMLLECSRTLRSDGVYMLITYGDPRSRLCHVDNAELGWDVIMYYLEKKESPDNLNNDGHGDSKRHMYGPYSSLNGDDVNFLCGLQDVHFAYVCKRK</sequence>
<keyword evidence="2" id="KW-0489">Methyltransferase</keyword>
<dbReference type="OrthoDB" id="411785at2759"/>
<evidence type="ECO:0000256" key="2">
    <source>
        <dbReference type="ARBA" id="ARBA00022603"/>
    </source>
</evidence>
<dbReference type="SUPFAM" id="SSF53335">
    <property type="entry name" value="S-adenosyl-L-methionine-dependent methyltransferases"/>
    <property type="match status" value="1"/>
</dbReference>
<dbReference type="InterPro" id="IPR029063">
    <property type="entry name" value="SAM-dependent_MTases_sf"/>
</dbReference>
<comment type="similarity">
    <text evidence="1">Belongs to the methyltransferase superfamily.</text>
</comment>
<protein>
    <recommendedName>
        <fullName evidence="4">Methyltransferase type 11 domain-containing protein</fullName>
    </recommendedName>
</protein>
<dbReference type="Pfam" id="PF08241">
    <property type="entry name" value="Methyltransf_11"/>
    <property type="match status" value="1"/>
</dbReference>
<name>A0A8S1ILU3_9CHLO</name>
<gene>
    <name evidence="5" type="ORF">OSTQU699_LOCUS580</name>
</gene>
<dbReference type="Gene3D" id="3.40.50.150">
    <property type="entry name" value="Vaccinia Virus protein VP39"/>
    <property type="match status" value="1"/>
</dbReference>
<evidence type="ECO:0000256" key="3">
    <source>
        <dbReference type="ARBA" id="ARBA00022679"/>
    </source>
</evidence>
<feature type="domain" description="Methyltransferase type 11" evidence="4">
    <location>
        <begin position="71"/>
        <end position="173"/>
    </location>
</feature>
<organism evidence="5 6">
    <name type="scientific">Ostreobium quekettii</name>
    <dbReference type="NCBI Taxonomy" id="121088"/>
    <lineage>
        <taxon>Eukaryota</taxon>
        <taxon>Viridiplantae</taxon>
        <taxon>Chlorophyta</taxon>
        <taxon>core chlorophytes</taxon>
        <taxon>Ulvophyceae</taxon>
        <taxon>TCBD clade</taxon>
        <taxon>Bryopsidales</taxon>
        <taxon>Ostreobineae</taxon>
        <taxon>Ostreobiaceae</taxon>
        <taxon>Ostreobium</taxon>
    </lineage>
</organism>
<dbReference type="GO" id="GO:0008757">
    <property type="term" value="F:S-adenosylmethionine-dependent methyltransferase activity"/>
    <property type="evidence" value="ECO:0007669"/>
    <property type="project" value="InterPro"/>
</dbReference>
<proteinExistence type="inferred from homology"/>